<feature type="transmembrane region" description="Helical" evidence="6">
    <location>
        <begin position="44"/>
        <end position="61"/>
    </location>
</feature>
<proteinExistence type="inferred from homology"/>
<feature type="transmembrane region" description="Helical" evidence="6">
    <location>
        <begin position="12"/>
        <end position="32"/>
    </location>
</feature>
<sequence length="135" mass="15395">MKLIINKYSSQLLYLVFGVLTTIVNIVVFGVGIKFGLNTTFSNILAWLLSVLVAYLTNRVWVFGSKAVSFGEKIREIITFFYYRGVTLLLDLAIIYVGVNLLHGQPLIWKIIDNVIVIILNYVLSKVFIFKNNKM</sequence>
<dbReference type="GO" id="GO:0005886">
    <property type="term" value="C:plasma membrane"/>
    <property type="evidence" value="ECO:0007669"/>
    <property type="project" value="TreeGrafter"/>
</dbReference>
<comment type="caution">
    <text evidence="8">The sequence shown here is derived from an EMBL/GenBank/DDBJ whole genome shotgun (WGS) entry which is preliminary data.</text>
</comment>
<name>A0A7X6S3E7_9LACO</name>
<evidence type="ECO:0000256" key="6">
    <source>
        <dbReference type="SAM" id="Phobius"/>
    </source>
</evidence>
<reference evidence="8 9" key="1">
    <citation type="submission" date="2020-04" db="EMBL/GenBank/DDBJ databases">
        <title>MicrobeNet Type strains.</title>
        <authorList>
            <person name="Nicholson A.C."/>
        </authorList>
    </citation>
    <scope>NUCLEOTIDE SEQUENCE [LARGE SCALE GENOMIC DNA]</scope>
    <source>
        <strain evidence="8 9">CCUG 61472</strain>
    </source>
</reference>
<comment type="similarity">
    <text evidence="2">Belongs to the GtrA family.</text>
</comment>
<evidence type="ECO:0000256" key="4">
    <source>
        <dbReference type="ARBA" id="ARBA00022989"/>
    </source>
</evidence>
<evidence type="ECO:0000313" key="8">
    <source>
        <dbReference type="EMBL" id="NKZ24528.1"/>
    </source>
</evidence>
<feature type="transmembrane region" description="Helical" evidence="6">
    <location>
        <begin position="107"/>
        <end position="129"/>
    </location>
</feature>
<feature type="transmembrane region" description="Helical" evidence="6">
    <location>
        <begin position="81"/>
        <end position="101"/>
    </location>
</feature>
<evidence type="ECO:0000256" key="1">
    <source>
        <dbReference type="ARBA" id="ARBA00004141"/>
    </source>
</evidence>
<feature type="domain" description="GtrA/DPMS transmembrane" evidence="7">
    <location>
        <begin position="14"/>
        <end position="130"/>
    </location>
</feature>
<gene>
    <name evidence="8" type="ORF">HF964_06930</name>
</gene>
<keyword evidence="9" id="KW-1185">Reference proteome</keyword>
<dbReference type="GO" id="GO:0000271">
    <property type="term" value="P:polysaccharide biosynthetic process"/>
    <property type="evidence" value="ECO:0007669"/>
    <property type="project" value="InterPro"/>
</dbReference>
<keyword evidence="3 6" id="KW-0812">Transmembrane</keyword>
<evidence type="ECO:0000256" key="2">
    <source>
        <dbReference type="ARBA" id="ARBA00009399"/>
    </source>
</evidence>
<dbReference type="InterPro" id="IPR051401">
    <property type="entry name" value="GtrA_CellWall_Glycosyl"/>
</dbReference>
<keyword evidence="5 6" id="KW-0472">Membrane</keyword>
<comment type="subcellular location">
    <subcellularLocation>
        <location evidence="1">Membrane</location>
        <topology evidence="1">Multi-pass membrane protein</topology>
    </subcellularLocation>
</comment>
<organism evidence="8 9">
    <name type="scientific">Periweissella fabalis</name>
    <dbReference type="NCBI Taxonomy" id="1070421"/>
    <lineage>
        <taxon>Bacteria</taxon>
        <taxon>Bacillati</taxon>
        <taxon>Bacillota</taxon>
        <taxon>Bacilli</taxon>
        <taxon>Lactobacillales</taxon>
        <taxon>Lactobacillaceae</taxon>
        <taxon>Periweissella</taxon>
    </lineage>
</organism>
<evidence type="ECO:0000256" key="3">
    <source>
        <dbReference type="ARBA" id="ARBA00022692"/>
    </source>
</evidence>
<dbReference type="EMBL" id="JAAXPN010000007">
    <property type="protein sequence ID" value="NKZ24528.1"/>
    <property type="molecule type" value="Genomic_DNA"/>
</dbReference>
<dbReference type="InterPro" id="IPR007267">
    <property type="entry name" value="GtrA_DPMS_TM"/>
</dbReference>
<protein>
    <submittedName>
        <fullName evidence="8">GtrA family protein</fullName>
    </submittedName>
</protein>
<evidence type="ECO:0000256" key="5">
    <source>
        <dbReference type="ARBA" id="ARBA00023136"/>
    </source>
</evidence>
<dbReference type="AlphaFoldDB" id="A0A7X6S3E7"/>
<dbReference type="PANTHER" id="PTHR38459:SF5">
    <property type="entry name" value="CELL WALL TEICHOIC ACID GLYCOSYLATION PROTEIN GTCA"/>
    <property type="match status" value="1"/>
</dbReference>
<evidence type="ECO:0000259" key="7">
    <source>
        <dbReference type="Pfam" id="PF04138"/>
    </source>
</evidence>
<accession>A0A7X6S3E7</accession>
<dbReference type="PANTHER" id="PTHR38459">
    <property type="entry name" value="PROPHAGE BACTOPRENOL-LINKED GLUCOSE TRANSLOCASE HOMOLOG"/>
    <property type="match status" value="1"/>
</dbReference>
<dbReference type="Pfam" id="PF04138">
    <property type="entry name" value="GtrA_DPMS_TM"/>
    <property type="match status" value="1"/>
</dbReference>
<evidence type="ECO:0000313" key="9">
    <source>
        <dbReference type="Proteomes" id="UP000549765"/>
    </source>
</evidence>
<dbReference type="Proteomes" id="UP000549765">
    <property type="component" value="Unassembled WGS sequence"/>
</dbReference>
<keyword evidence="4 6" id="KW-1133">Transmembrane helix</keyword>